<name>A0AAU0Q041_9CORY</name>
<accession>A0AAU0Q041</accession>
<organism evidence="1 2">
    <name type="scientific">Corynebacterium pseudokroppenstedtii</name>
    <dbReference type="NCBI Taxonomy" id="2804917"/>
    <lineage>
        <taxon>Bacteria</taxon>
        <taxon>Bacillati</taxon>
        <taxon>Actinomycetota</taxon>
        <taxon>Actinomycetes</taxon>
        <taxon>Mycobacteriales</taxon>
        <taxon>Corynebacteriaceae</taxon>
        <taxon>Corynebacterium</taxon>
    </lineage>
</organism>
<protein>
    <submittedName>
        <fullName evidence="1">DUF1028 domain-containing protein</fullName>
    </submittedName>
</protein>
<dbReference type="EMBL" id="CP137757">
    <property type="protein sequence ID" value="WPF25293.1"/>
    <property type="molecule type" value="Genomic_DNA"/>
</dbReference>
<gene>
    <name evidence="1" type="ORF">Q0N40_01705</name>
</gene>
<proteinExistence type="predicted"/>
<reference evidence="1 2" key="1">
    <citation type="submission" date="2023-10" db="EMBL/GenBank/DDBJ databases">
        <title>complete genome sequence of Corynebacterium pseudokroppenstedtii P15-C1.</title>
        <authorList>
            <person name="Bruggemann H."/>
            <person name="Poehlein A."/>
        </authorList>
    </citation>
    <scope>NUCLEOTIDE SEQUENCE [LARGE SCALE GENOMIC DNA]</scope>
    <source>
        <strain evidence="1 2">P15_C1</strain>
    </source>
</reference>
<dbReference type="Proteomes" id="UP001174314">
    <property type="component" value="Chromosome"/>
</dbReference>
<dbReference type="RefSeq" id="WP_221924161.1">
    <property type="nucleotide sequence ID" value="NZ_CP137757.1"/>
</dbReference>
<dbReference type="InterPro" id="IPR010430">
    <property type="entry name" value="DUF1028"/>
</dbReference>
<dbReference type="Pfam" id="PF06267">
    <property type="entry name" value="DUF1028"/>
    <property type="match status" value="1"/>
</dbReference>
<evidence type="ECO:0000313" key="1">
    <source>
        <dbReference type="EMBL" id="WPF25293.1"/>
    </source>
</evidence>
<dbReference type="SUPFAM" id="SSF56235">
    <property type="entry name" value="N-terminal nucleophile aminohydrolases (Ntn hydrolases)"/>
    <property type="match status" value="1"/>
</dbReference>
<dbReference type="PANTHER" id="PTHR39328">
    <property type="entry name" value="BLL2871 PROTEIN"/>
    <property type="match status" value="1"/>
</dbReference>
<dbReference type="KEGG" id="cpsk:Q0N40_01705"/>
<evidence type="ECO:0000313" key="2">
    <source>
        <dbReference type="Proteomes" id="UP001174314"/>
    </source>
</evidence>
<sequence>MTFSILARDETGALGQAVSSSSPAVAARCLNLRCDIGAVSSQNITDPRFGPALLDQLEKGETAVAALKWLETKDDTLDFRQITILPARGEGVSHSGAKTLGTHSQVVGKDCVIAGNMLASEDVPQKMLEVFESVAGDLEYRLLAAMKAGLEAGGEAGPVHSAGLGVVRNSGWMETDLRVDWSERPLTDLENLLEIWMPQRDDYVTRGINPSTAPAYGVPGDE</sequence>
<dbReference type="AlphaFoldDB" id="A0AAU0Q041"/>
<dbReference type="PANTHER" id="PTHR39328:SF1">
    <property type="entry name" value="BLL2871 PROTEIN"/>
    <property type="match status" value="1"/>
</dbReference>
<keyword evidence="2" id="KW-1185">Reference proteome</keyword>
<dbReference type="InterPro" id="IPR029055">
    <property type="entry name" value="Ntn_hydrolases_N"/>
</dbReference>
<dbReference type="Gene3D" id="3.60.20.10">
    <property type="entry name" value="Glutamine Phosphoribosylpyrophosphate, subunit 1, domain 1"/>
    <property type="match status" value="1"/>
</dbReference>